<sequence length="47" mass="5524">EIALIVPMIQSIQEIKPEWLISSSMILFMLMFGLIIEWMEGSIKWNI</sequence>
<name>Q85KG8_9HYME</name>
<accession>Q85KG8</accession>
<feature type="transmembrane region" description="Helical" evidence="1">
    <location>
        <begin position="20"/>
        <end position="39"/>
    </location>
</feature>
<feature type="non-terminal residue" evidence="2">
    <location>
        <position position="1"/>
    </location>
</feature>
<keyword evidence="2" id="KW-0496">Mitochondrion</keyword>
<keyword evidence="1" id="KW-0472">Membrane</keyword>
<keyword evidence="1" id="KW-0812">Transmembrane</keyword>
<dbReference type="AlphaFoldDB" id="Q85KG8"/>
<dbReference type="InterPro" id="IPR038430">
    <property type="entry name" value="NDAH_ubi_oxred_su3_sf"/>
</dbReference>
<evidence type="ECO:0000313" key="2">
    <source>
        <dbReference type="EMBL" id="AAO49114.1"/>
    </source>
</evidence>
<dbReference type="Gene3D" id="1.20.58.1610">
    <property type="entry name" value="NADH:ubiquinone/plastoquinone oxidoreductase, chain 3"/>
    <property type="match status" value="1"/>
</dbReference>
<evidence type="ECO:0000256" key="1">
    <source>
        <dbReference type="SAM" id="Phobius"/>
    </source>
</evidence>
<organism evidence="2">
    <name type="scientific">Rhagigaster sp. M222</name>
    <dbReference type="NCBI Taxonomy" id="161219"/>
    <lineage>
        <taxon>Eukaryota</taxon>
        <taxon>Metazoa</taxon>
        <taxon>Ecdysozoa</taxon>
        <taxon>Arthropoda</taxon>
        <taxon>Hexapoda</taxon>
        <taxon>Insecta</taxon>
        <taxon>Pterygota</taxon>
        <taxon>Neoptera</taxon>
        <taxon>Endopterygota</taxon>
        <taxon>Hymenoptera</taxon>
        <taxon>Apocrita</taxon>
        <taxon>Aculeata</taxon>
        <taxon>Thynnoidea</taxon>
        <taxon>Thynnidae</taxon>
        <taxon>Thynninae</taxon>
        <taxon>Rhagigaster</taxon>
    </lineage>
</organism>
<keyword evidence="1" id="KW-1133">Transmembrane helix</keyword>
<geneLocation type="mitochondrion" evidence="2"/>
<protein>
    <submittedName>
        <fullName evidence="2">NADH dehydrogenase 3</fullName>
    </submittedName>
</protein>
<reference evidence="2" key="1">
    <citation type="journal article" date="2003" name="J. Mol. Evol.">
        <title>Frequent mitochondrial gene rearrangements at the hymenopteran nad3-nad5 junction.</title>
        <authorList>
            <person name="Dowton M."/>
            <person name="Castro L.R."/>
            <person name="Campbell S.L."/>
            <person name="Bargon S.D."/>
            <person name="Austin A.D."/>
        </authorList>
    </citation>
    <scope>NUCLEOTIDE SEQUENCE</scope>
    <source>
        <strain evidence="2">M222</strain>
    </source>
</reference>
<proteinExistence type="predicted"/>
<dbReference type="EMBL" id="AF489479">
    <property type="protein sequence ID" value="AAO49114.1"/>
    <property type="molecule type" value="Genomic_DNA"/>
</dbReference>